<keyword evidence="3" id="KW-1185">Reference proteome</keyword>
<proteinExistence type="predicted"/>
<dbReference type="Proteomes" id="UP000056453">
    <property type="component" value="Unassembled WGS sequence"/>
</dbReference>
<dbReference type="EMBL" id="LPBJ01000047">
    <property type="protein sequence ID" value="KVP98165.1"/>
    <property type="molecule type" value="Genomic_DNA"/>
</dbReference>
<reference evidence="2 3" key="1">
    <citation type="submission" date="2015-11" db="EMBL/GenBank/DDBJ databases">
        <title>Expanding the genomic diversity of Burkholderia species for the development of highly accurate diagnostics.</title>
        <authorList>
            <person name="Sahl J."/>
            <person name="Keim P."/>
            <person name="Wagner D."/>
        </authorList>
    </citation>
    <scope>NUCLEOTIDE SEQUENCE [LARGE SCALE GENOMIC DNA]</scope>
    <source>
        <strain evidence="2 3">MSMB1808WGS</strain>
    </source>
</reference>
<feature type="transmembrane region" description="Helical" evidence="1">
    <location>
        <begin position="57"/>
        <end position="75"/>
    </location>
</feature>
<evidence type="ECO:0000313" key="3">
    <source>
        <dbReference type="Proteomes" id="UP000056453"/>
    </source>
</evidence>
<accession>A0AAW3MX71</accession>
<feature type="transmembrane region" description="Helical" evidence="1">
    <location>
        <begin position="24"/>
        <end position="45"/>
    </location>
</feature>
<dbReference type="AlphaFoldDB" id="A0AAW3MX71"/>
<name>A0AAW3MX71_9BURK</name>
<keyword evidence="1" id="KW-0812">Transmembrane</keyword>
<gene>
    <name evidence="2" type="ORF">WJ96_06225</name>
</gene>
<keyword evidence="1" id="KW-1133">Transmembrane helix</keyword>
<evidence type="ECO:0000256" key="1">
    <source>
        <dbReference type="SAM" id="Phobius"/>
    </source>
</evidence>
<sequence length="142" mass="15184">MLTMTGAILQHVFRLMTFRHDGRGLPAARGGALYILMGLAALSRLGVDYVDPEGLDLLNSVATCAAYVALLSVLVRPTPMAAMLLISLFGNVVTGALYLAGISNAYATTALLVWEFAAVMSVLSRMVMRAQAEHKNRNTGKN</sequence>
<evidence type="ECO:0000313" key="2">
    <source>
        <dbReference type="EMBL" id="KVP98165.1"/>
    </source>
</evidence>
<comment type="caution">
    <text evidence="2">The sequence shown here is derived from an EMBL/GenBank/DDBJ whole genome shotgun (WGS) entry which is preliminary data.</text>
</comment>
<organism evidence="2 3">
    <name type="scientific">Burkholderia ubonensis</name>
    <dbReference type="NCBI Taxonomy" id="101571"/>
    <lineage>
        <taxon>Bacteria</taxon>
        <taxon>Pseudomonadati</taxon>
        <taxon>Pseudomonadota</taxon>
        <taxon>Betaproteobacteria</taxon>
        <taxon>Burkholderiales</taxon>
        <taxon>Burkholderiaceae</taxon>
        <taxon>Burkholderia</taxon>
        <taxon>Burkholderia cepacia complex</taxon>
    </lineage>
</organism>
<feature type="transmembrane region" description="Helical" evidence="1">
    <location>
        <begin position="82"/>
        <end position="100"/>
    </location>
</feature>
<keyword evidence="1" id="KW-0472">Membrane</keyword>
<protein>
    <submittedName>
        <fullName evidence="2">Uncharacterized protein</fullName>
    </submittedName>
</protein>
<feature type="transmembrane region" description="Helical" evidence="1">
    <location>
        <begin position="106"/>
        <end position="128"/>
    </location>
</feature>